<protein>
    <submittedName>
        <fullName evidence="1">Uncharacterized protein</fullName>
    </submittedName>
</protein>
<name>A0A438CHC2_VITVI</name>
<comment type="caution">
    <text evidence="1">The sequence shown here is derived from an EMBL/GenBank/DDBJ whole genome shotgun (WGS) entry which is preliminary data.</text>
</comment>
<sequence>MMRTPKRKKCNKNGGGQYMFLVEKLGALVSQQALLFAIVEGSDAEVESRTMLFPCLEFLSHHKCLCKLLLGGTIRKLPVDITLYPPNLMQLKLGVGLGRCNASLGIRIAPFQRRSFCSILGAVLTLQQASSARRHHAAAWKRIETSVWRHSPVKNAIQAMENDCDAVQALFLNRLLVI</sequence>
<proteinExistence type="predicted"/>
<evidence type="ECO:0000313" key="1">
    <source>
        <dbReference type="EMBL" id="RVW22620.1"/>
    </source>
</evidence>
<evidence type="ECO:0000313" key="2">
    <source>
        <dbReference type="Proteomes" id="UP000288805"/>
    </source>
</evidence>
<dbReference type="EMBL" id="QGNW01002225">
    <property type="protein sequence ID" value="RVW22620.1"/>
    <property type="molecule type" value="Genomic_DNA"/>
</dbReference>
<reference evidence="1 2" key="1">
    <citation type="journal article" date="2018" name="PLoS Genet.">
        <title>Population sequencing reveals clonal diversity and ancestral inbreeding in the grapevine cultivar Chardonnay.</title>
        <authorList>
            <person name="Roach M.J."/>
            <person name="Johnson D.L."/>
            <person name="Bohlmann J."/>
            <person name="van Vuuren H.J."/>
            <person name="Jones S.J."/>
            <person name="Pretorius I.S."/>
            <person name="Schmidt S.A."/>
            <person name="Borneman A.R."/>
        </authorList>
    </citation>
    <scope>NUCLEOTIDE SEQUENCE [LARGE SCALE GENOMIC DNA]</scope>
    <source>
        <strain evidence="2">cv. Chardonnay</strain>
        <tissue evidence="1">Leaf</tissue>
    </source>
</reference>
<accession>A0A438CHC2</accession>
<dbReference type="Proteomes" id="UP000288805">
    <property type="component" value="Unassembled WGS sequence"/>
</dbReference>
<dbReference type="AlphaFoldDB" id="A0A438CHC2"/>
<organism evidence="1 2">
    <name type="scientific">Vitis vinifera</name>
    <name type="common">Grape</name>
    <dbReference type="NCBI Taxonomy" id="29760"/>
    <lineage>
        <taxon>Eukaryota</taxon>
        <taxon>Viridiplantae</taxon>
        <taxon>Streptophyta</taxon>
        <taxon>Embryophyta</taxon>
        <taxon>Tracheophyta</taxon>
        <taxon>Spermatophyta</taxon>
        <taxon>Magnoliopsida</taxon>
        <taxon>eudicotyledons</taxon>
        <taxon>Gunneridae</taxon>
        <taxon>Pentapetalae</taxon>
        <taxon>rosids</taxon>
        <taxon>Vitales</taxon>
        <taxon>Vitaceae</taxon>
        <taxon>Viteae</taxon>
        <taxon>Vitis</taxon>
    </lineage>
</organism>
<gene>
    <name evidence="1" type="ORF">CK203_102043</name>
</gene>